<evidence type="ECO:0000313" key="1">
    <source>
        <dbReference type="EMBL" id="CAA2619475.1"/>
    </source>
</evidence>
<reference evidence="1 2" key="1">
    <citation type="submission" date="2019-12" db="EMBL/GenBank/DDBJ databases">
        <authorList>
            <person name="Scholz U."/>
            <person name="Mascher M."/>
            <person name="Fiebig A."/>
        </authorList>
    </citation>
    <scope>NUCLEOTIDE SEQUENCE</scope>
</reference>
<dbReference type="EMBL" id="CACRZD030000004">
    <property type="protein sequence ID" value="CAA6659202.1"/>
    <property type="molecule type" value="Genomic_DNA"/>
</dbReference>
<gene>
    <name evidence="1" type="ORF">SI7747_04005642</name>
</gene>
<protein>
    <submittedName>
        <fullName evidence="1">Uncharacterized protein</fullName>
    </submittedName>
</protein>
<dbReference type="EMBL" id="LR743591">
    <property type="protein sequence ID" value="CAA2619475.1"/>
    <property type="molecule type" value="Genomic_DNA"/>
</dbReference>
<evidence type="ECO:0000313" key="2">
    <source>
        <dbReference type="Proteomes" id="UP001189122"/>
    </source>
</evidence>
<organism evidence="1">
    <name type="scientific">Spirodela intermedia</name>
    <name type="common">Intermediate duckweed</name>
    <dbReference type="NCBI Taxonomy" id="51605"/>
    <lineage>
        <taxon>Eukaryota</taxon>
        <taxon>Viridiplantae</taxon>
        <taxon>Streptophyta</taxon>
        <taxon>Embryophyta</taxon>
        <taxon>Tracheophyta</taxon>
        <taxon>Spermatophyta</taxon>
        <taxon>Magnoliopsida</taxon>
        <taxon>Liliopsida</taxon>
        <taxon>Araceae</taxon>
        <taxon>Lemnoideae</taxon>
        <taxon>Spirodela</taxon>
    </lineage>
</organism>
<keyword evidence="2" id="KW-1185">Reference proteome</keyword>
<sequence length="79" mass="8275">MFAHRTQLATTRGAGMTANENYRAKISDFGASCFAPVDETEIATVVQGPAGTSIPSTSRPTNSARKAMCTASGWSSLSF</sequence>
<proteinExistence type="predicted"/>
<dbReference type="Proteomes" id="UP001189122">
    <property type="component" value="Unassembled WGS sequence"/>
</dbReference>
<accession>A0A7I8IPY7</accession>
<dbReference type="AlphaFoldDB" id="A0A7I8IPY7"/>
<name>A0A7I8IPY7_SPIIN</name>